<dbReference type="AlphaFoldDB" id="A0A218WZL1"/>
<comment type="caution">
    <text evidence="1">The sequence shown here is derived from an EMBL/GenBank/DDBJ whole genome shotgun (WGS) entry which is preliminary data.</text>
</comment>
<evidence type="ECO:0000313" key="2">
    <source>
        <dbReference type="Proteomes" id="UP000197138"/>
    </source>
</evidence>
<protein>
    <submittedName>
        <fullName evidence="1">Uncharacterized protein</fullName>
    </submittedName>
</protein>
<proteinExistence type="predicted"/>
<dbReference type="EMBL" id="MTKT01002512">
    <property type="protein sequence ID" value="OWM77800.1"/>
    <property type="molecule type" value="Genomic_DNA"/>
</dbReference>
<organism evidence="1 2">
    <name type="scientific">Punica granatum</name>
    <name type="common">Pomegranate</name>
    <dbReference type="NCBI Taxonomy" id="22663"/>
    <lineage>
        <taxon>Eukaryota</taxon>
        <taxon>Viridiplantae</taxon>
        <taxon>Streptophyta</taxon>
        <taxon>Embryophyta</taxon>
        <taxon>Tracheophyta</taxon>
        <taxon>Spermatophyta</taxon>
        <taxon>Magnoliopsida</taxon>
        <taxon>eudicotyledons</taxon>
        <taxon>Gunneridae</taxon>
        <taxon>Pentapetalae</taxon>
        <taxon>rosids</taxon>
        <taxon>malvids</taxon>
        <taxon>Myrtales</taxon>
        <taxon>Lythraceae</taxon>
        <taxon>Punica</taxon>
    </lineage>
</organism>
<evidence type="ECO:0000313" key="1">
    <source>
        <dbReference type="EMBL" id="OWM77800.1"/>
    </source>
</evidence>
<reference evidence="2" key="1">
    <citation type="journal article" date="2017" name="Plant J.">
        <title>The pomegranate (Punica granatum L.) genome and the genomics of punicalagin biosynthesis.</title>
        <authorList>
            <person name="Qin G."/>
            <person name="Xu C."/>
            <person name="Ming R."/>
            <person name="Tang H."/>
            <person name="Guyot R."/>
            <person name="Kramer E.M."/>
            <person name="Hu Y."/>
            <person name="Yi X."/>
            <person name="Qi Y."/>
            <person name="Xu X."/>
            <person name="Gao Z."/>
            <person name="Pan H."/>
            <person name="Jian J."/>
            <person name="Tian Y."/>
            <person name="Yue Z."/>
            <person name="Xu Y."/>
        </authorList>
    </citation>
    <scope>NUCLEOTIDE SEQUENCE [LARGE SCALE GENOMIC DNA]</scope>
    <source>
        <strain evidence="2">cv. Dabenzi</strain>
    </source>
</reference>
<accession>A0A218WZL1</accession>
<dbReference type="Proteomes" id="UP000197138">
    <property type="component" value="Unassembled WGS sequence"/>
</dbReference>
<name>A0A218WZL1_PUNGR</name>
<gene>
    <name evidence="1" type="ORF">CDL15_Pgr017499</name>
</gene>
<sequence length="100" mass="11092">MFYLASGYEERVEEVFESRVTWLNAWNGAQVQRMHARARMGTGARGRSAGAREHARWGVWRVVDRSLALGRACERASGTLLCVRARGLAAVRAGSLLCAR</sequence>